<proteinExistence type="predicted"/>
<evidence type="ECO:0000256" key="3">
    <source>
        <dbReference type="ARBA" id="ARBA00022989"/>
    </source>
</evidence>
<keyword evidence="3 5" id="KW-1133">Transmembrane helix</keyword>
<feature type="transmembrane region" description="Helical" evidence="5">
    <location>
        <begin position="165"/>
        <end position="183"/>
    </location>
</feature>
<accession>N8RHR7</accession>
<dbReference type="AlphaFoldDB" id="N8RHR7"/>
<evidence type="ECO:0000256" key="2">
    <source>
        <dbReference type="ARBA" id="ARBA00022692"/>
    </source>
</evidence>
<dbReference type="Pfam" id="PF04932">
    <property type="entry name" value="Wzy_C"/>
    <property type="match status" value="1"/>
</dbReference>
<comment type="caution">
    <text evidence="7">The sequence shown here is derived from an EMBL/GenBank/DDBJ whole genome shotgun (WGS) entry which is preliminary data.</text>
</comment>
<dbReference type="PATRIC" id="fig|1217671.3.peg.1470"/>
<feature type="transmembrane region" description="Helical" evidence="5">
    <location>
        <begin position="99"/>
        <end position="119"/>
    </location>
</feature>
<dbReference type="PANTHER" id="PTHR37422">
    <property type="entry name" value="TEICHURONIC ACID BIOSYNTHESIS PROTEIN TUAE"/>
    <property type="match status" value="1"/>
</dbReference>
<organism evidence="7 8">
    <name type="scientific">Acinetobacter parvus NIPH 1103</name>
    <dbReference type="NCBI Taxonomy" id="1217671"/>
    <lineage>
        <taxon>Bacteria</taxon>
        <taxon>Pseudomonadati</taxon>
        <taxon>Pseudomonadota</taxon>
        <taxon>Gammaproteobacteria</taxon>
        <taxon>Moraxellales</taxon>
        <taxon>Moraxellaceae</taxon>
        <taxon>Acinetobacter</taxon>
    </lineage>
</organism>
<evidence type="ECO:0000256" key="1">
    <source>
        <dbReference type="ARBA" id="ARBA00004141"/>
    </source>
</evidence>
<reference evidence="7 8" key="1">
    <citation type="submission" date="2013-02" db="EMBL/GenBank/DDBJ databases">
        <title>The Genome Sequence of Acinetobacter parvus NIPH 1103.</title>
        <authorList>
            <consortium name="The Broad Institute Genome Sequencing Platform"/>
            <consortium name="The Broad Institute Genome Sequencing Center for Infectious Disease"/>
            <person name="Cerqueira G."/>
            <person name="Feldgarden M."/>
            <person name="Courvalin P."/>
            <person name="Perichon B."/>
            <person name="Grillot-Courvalin C."/>
            <person name="Clermont D."/>
            <person name="Rocha E."/>
            <person name="Yoon E.-J."/>
            <person name="Nemec A."/>
            <person name="Walker B."/>
            <person name="Young S.K."/>
            <person name="Zeng Q."/>
            <person name="Gargeya S."/>
            <person name="Fitzgerald M."/>
            <person name="Haas B."/>
            <person name="Abouelleil A."/>
            <person name="Alvarado L."/>
            <person name="Arachchi H.M."/>
            <person name="Berlin A.M."/>
            <person name="Chapman S.B."/>
            <person name="Dewar J."/>
            <person name="Goldberg J."/>
            <person name="Griggs A."/>
            <person name="Gujja S."/>
            <person name="Hansen M."/>
            <person name="Howarth C."/>
            <person name="Imamovic A."/>
            <person name="Larimer J."/>
            <person name="McCowan C."/>
            <person name="Murphy C."/>
            <person name="Neiman D."/>
            <person name="Pearson M."/>
            <person name="Priest M."/>
            <person name="Roberts A."/>
            <person name="Saif S."/>
            <person name="Shea T."/>
            <person name="Sisk P."/>
            <person name="Sykes S."/>
            <person name="Wortman J."/>
            <person name="Nusbaum C."/>
            <person name="Birren B."/>
        </authorList>
    </citation>
    <scope>NUCLEOTIDE SEQUENCE [LARGE SCALE GENOMIC DNA]</scope>
    <source>
        <strain evidence="7 8">NIPH 1103</strain>
    </source>
</reference>
<evidence type="ECO:0000313" key="7">
    <source>
        <dbReference type="EMBL" id="ENU33632.1"/>
    </source>
</evidence>
<name>N8RHR7_9GAMM</name>
<dbReference type="InterPro" id="IPR051533">
    <property type="entry name" value="WaaL-like"/>
</dbReference>
<evidence type="ECO:0000256" key="4">
    <source>
        <dbReference type="ARBA" id="ARBA00023136"/>
    </source>
</evidence>
<feature type="transmembrane region" description="Helical" evidence="5">
    <location>
        <begin position="356"/>
        <end position="375"/>
    </location>
</feature>
<dbReference type="EMBL" id="APOL01000024">
    <property type="protein sequence ID" value="ENU33632.1"/>
    <property type="molecule type" value="Genomic_DNA"/>
</dbReference>
<evidence type="ECO:0000256" key="5">
    <source>
        <dbReference type="SAM" id="Phobius"/>
    </source>
</evidence>
<dbReference type="PANTHER" id="PTHR37422:SF23">
    <property type="entry name" value="TEICHURONIC ACID BIOSYNTHESIS PROTEIN TUAE"/>
    <property type="match status" value="1"/>
</dbReference>
<dbReference type="InterPro" id="IPR007016">
    <property type="entry name" value="O-antigen_ligase-rel_domated"/>
</dbReference>
<evidence type="ECO:0000313" key="8">
    <source>
        <dbReference type="Proteomes" id="UP000018426"/>
    </source>
</evidence>
<comment type="subcellular location">
    <subcellularLocation>
        <location evidence="1">Membrane</location>
        <topology evidence="1">Multi-pass membrane protein</topology>
    </subcellularLocation>
</comment>
<dbReference type="RefSeq" id="WP_004678759.1">
    <property type="nucleotide sequence ID" value="NZ_KB849226.1"/>
</dbReference>
<feature type="transmembrane region" description="Helical" evidence="5">
    <location>
        <begin position="217"/>
        <end position="236"/>
    </location>
</feature>
<feature type="transmembrane region" description="Helical" evidence="5">
    <location>
        <begin position="328"/>
        <end position="344"/>
    </location>
</feature>
<feature type="transmembrane region" description="Helical" evidence="5">
    <location>
        <begin position="67"/>
        <end position="87"/>
    </location>
</feature>
<dbReference type="GO" id="GO:0016020">
    <property type="term" value="C:membrane"/>
    <property type="evidence" value="ECO:0007669"/>
    <property type="project" value="UniProtKB-SubCell"/>
</dbReference>
<dbReference type="HOGENOM" id="CLU_598453_0_0_6"/>
<dbReference type="Proteomes" id="UP000018426">
    <property type="component" value="Unassembled WGS sequence"/>
</dbReference>
<feature type="transmembrane region" description="Helical" evidence="5">
    <location>
        <begin position="243"/>
        <end position="261"/>
    </location>
</feature>
<feature type="transmembrane region" description="Helical" evidence="5">
    <location>
        <begin position="36"/>
        <end position="55"/>
    </location>
</feature>
<feature type="transmembrane region" description="Helical" evidence="5">
    <location>
        <begin position="126"/>
        <end position="145"/>
    </location>
</feature>
<feature type="transmembrane region" description="Helical" evidence="5">
    <location>
        <begin position="195"/>
        <end position="211"/>
    </location>
</feature>
<feature type="domain" description="O-antigen ligase-related" evidence="6">
    <location>
        <begin position="206"/>
        <end position="335"/>
    </location>
</feature>
<feature type="transmembrane region" description="Helical" evidence="5">
    <location>
        <begin position="409"/>
        <end position="427"/>
    </location>
</feature>
<protein>
    <recommendedName>
        <fullName evidence="6">O-antigen ligase-related domain-containing protein</fullName>
    </recommendedName>
</protein>
<keyword evidence="4 5" id="KW-0472">Membrane</keyword>
<evidence type="ECO:0000259" key="6">
    <source>
        <dbReference type="Pfam" id="PF04932"/>
    </source>
</evidence>
<sequence>MFHIINKSLLFLIALFCFIAFSSLSAYWVKAPYDAWRIYEILLLLTTNILGIHLLHKEYYQIFEEKIRKIIIPLTALLATLVLISAWQANYSPRAYADASLYFLLMSACLIYANLFKYYKKLAENILACVAILPMLTLLFLPIAIFDRLQGGIGSWTQSFTNIRMLDDALLPCLFLLWLRIGFLKRSNQHSRFKQGLLSISIYSISVIYLLNFLFHGARACLLAIFISLICIAIYNRKKSFEFLKLPTFSGLIAVILYFIYHQILPEIIGSSIARASSSGRIDLWIKAWNTWLENPILGVGGNHFLLQQPYTVIAHPHNIWLKMLSEWGLSAFLLTGLIIVLIFNLKKKIQHIPPMLLAGMFAILINSMLSGSFLYPVSQITSLCVLSYTLSFCLHPNTAPSDTNSTKYLWILLIVLFSSILLIVHIQDIICKNCISSDFEGAPSFWDSGRPLHLEPYVPQNLGKPTNKY</sequence>
<keyword evidence="2 5" id="KW-0812">Transmembrane</keyword>
<gene>
    <name evidence="7" type="ORF">F989_01479</name>
</gene>